<dbReference type="AlphaFoldDB" id="G0UZ29"/>
<feature type="region of interest" description="Disordered" evidence="2">
    <location>
        <begin position="231"/>
        <end position="257"/>
    </location>
</feature>
<feature type="coiled-coil region" evidence="1">
    <location>
        <begin position="128"/>
        <end position="183"/>
    </location>
</feature>
<dbReference type="VEuPathDB" id="TriTrypDB:TcIL3000.11.280"/>
<accession>G0UZ29</accession>
<dbReference type="EMBL" id="HE575324">
    <property type="protein sequence ID" value="CCC94648.1"/>
    <property type="molecule type" value="Genomic_DNA"/>
</dbReference>
<feature type="region of interest" description="Disordered" evidence="2">
    <location>
        <begin position="276"/>
        <end position="304"/>
    </location>
</feature>
<proteinExistence type="predicted"/>
<protein>
    <submittedName>
        <fullName evidence="3">Uncharacterized protein</fullName>
    </submittedName>
</protein>
<organism evidence="3">
    <name type="scientific">Trypanosoma congolense (strain IL3000)</name>
    <dbReference type="NCBI Taxonomy" id="1068625"/>
    <lineage>
        <taxon>Eukaryota</taxon>
        <taxon>Discoba</taxon>
        <taxon>Euglenozoa</taxon>
        <taxon>Kinetoplastea</taxon>
        <taxon>Metakinetoplastina</taxon>
        <taxon>Trypanosomatida</taxon>
        <taxon>Trypanosomatidae</taxon>
        <taxon>Trypanosoma</taxon>
        <taxon>Nannomonas</taxon>
    </lineage>
</organism>
<reference evidence="3" key="1">
    <citation type="journal article" date="2012" name="Proc. Natl. Acad. Sci. U.S.A.">
        <title>Antigenic diversity is generated by distinct evolutionary mechanisms in African trypanosome species.</title>
        <authorList>
            <person name="Jackson A.P."/>
            <person name="Berry A."/>
            <person name="Aslett M."/>
            <person name="Allison H.C."/>
            <person name="Burton P."/>
            <person name="Vavrova-Anderson J."/>
            <person name="Brown R."/>
            <person name="Browne H."/>
            <person name="Corton N."/>
            <person name="Hauser H."/>
            <person name="Gamble J."/>
            <person name="Gilderthorp R."/>
            <person name="Marcello L."/>
            <person name="McQuillan J."/>
            <person name="Otto T.D."/>
            <person name="Quail M.A."/>
            <person name="Sanders M.J."/>
            <person name="van Tonder A."/>
            <person name="Ginger M.L."/>
            <person name="Field M.C."/>
            <person name="Barry J.D."/>
            <person name="Hertz-Fowler C."/>
            <person name="Berriman M."/>
        </authorList>
    </citation>
    <scope>NUCLEOTIDE SEQUENCE</scope>
    <source>
        <strain evidence="3">IL3000</strain>
    </source>
</reference>
<feature type="compositionally biased region" description="Polar residues" evidence="2">
    <location>
        <begin position="613"/>
        <end position="627"/>
    </location>
</feature>
<sequence length="700" mass="76910">MSLLNPDTTVFSCHFGATPVRKELHNRENCECAHHSPAHDFSHILESPHVTFSSSSNGLCPPGAESCISGQPPCCSSDSVPRLQADSVRCQMCAQISGARRPFQVAEVSYLKEIGNLRGLAKQFDSERSEAIDQAETLRRAYERQRQQSVLKEREFQLLEDKVHRLQDKLQRTECQLASVQSICRRDARFHRDQELLLFEESFHNAREALISMEASWRMVLYERWAHSTCSPPVGGHSPRGTRCSGRSVTPCSSGRNGGGGAAVWMHDCMERPRSTAGSNCPSITRYTSERPEESPATSASAMNSGISLQLQQSKRSADETIKKLQRDLDDKNDIINSLQDRLANLEAEMDGLVSSRKVDESLVVDMQAEIEDMVLNELLLTHSCQRHALEAEAAEELSNCLWWMLQQHNSIASTNQFSTPLRTPATKRQNILPKTPETLPHFIENSVSGSPRFHALGSSVSDVCAMVSDTVLETMRKELQSHLLPLKLSVESMRASSEELARNAENTLRAARADISLSSPAVTLDDIRAAHTSLKDFIQQNLSGLGSAIRSYDPAELNRLREAVVKLGRLSAHNSKIMDDKLNDILNCQSAVSRHVVLSSLPCGEGLGTARTPETASPTAAGNTKGSTRKDESELGVSHGQCEKGGDKIRQPFNNSGTGSHLISAAFHDWDVESACSGLTALSVDASAVRKTPYDADDI</sequence>
<keyword evidence="1" id="KW-0175">Coiled coil</keyword>
<feature type="compositionally biased region" description="Polar residues" evidence="2">
    <location>
        <begin position="276"/>
        <end position="287"/>
    </location>
</feature>
<feature type="coiled-coil region" evidence="1">
    <location>
        <begin position="308"/>
        <end position="356"/>
    </location>
</feature>
<evidence type="ECO:0000313" key="3">
    <source>
        <dbReference type="EMBL" id="CCC94648.1"/>
    </source>
</evidence>
<name>G0UZ29_TRYCI</name>
<gene>
    <name evidence="3" type="ORF">TCIL3000_11_280</name>
</gene>
<feature type="region of interest" description="Disordered" evidence="2">
    <location>
        <begin position="608"/>
        <end position="650"/>
    </location>
</feature>
<feature type="compositionally biased region" description="Polar residues" evidence="2">
    <location>
        <begin position="245"/>
        <end position="255"/>
    </location>
</feature>
<evidence type="ECO:0000256" key="1">
    <source>
        <dbReference type="SAM" id="Coils"/>
    </source>
</evidence>
<evidence type="ECO:0000256" key="2">
    <source>
        <dbReference type="SAM" id="MobiDB-lite"/>
    </source>
</evidence>